<keyword evidence="4" id="KW-1185">Reference proteome</keyword>
<reference evidence="3" key="1">
    <citation type="journal article" date="2020" name="Fungal Divers.">
        <title>Resolving the Mortierellaceae phylogeny through synthesis of multi-gene phylogenetics and phylogenomics.</title>
        <authorList>
            <person name="Vandepol N."/>
            <person name="Liber J."/>
            <person name="Desiro A."/>
            <person name="Na H."/>
            <person name="Kennedy M."/>
            <person name="Barry K."/>
            <person name="Grigoriev I.V."/>
            <person name="Miller A.N."/>
            <person name="O'Donnell K."/>
            <person name="Stajich J.E."/>
            <person name="Bonito G."/>
        </authorList>
    </citation>
    <scope>NUCLEOTIDE SEQUENCE</scope>
    <source>
        <strain evidence="3">BC1065</strain>
    </source>
</reference>
<dbReference type="Gene3D" id="2.30.110.10">
    <property type="entry name" value="Electron Transport, Fmn-binding Protein, Chain A"/>
    <property type="match status" value="1"/>
</dbReference>
<dbReference type="PANTHER" id="PTHR37273:SF1">
    <property type="entry name" value="ADL397C-AP"/>
    <property type="match status" value="1"/>
</dbReference>
<evidence type="ECO:0000313" key="4">
    <source>
        <dbReference type="Proteomes" id="UP000807716"/>
    </source>
</evidence>
<sequence>MLCKTFLVALSVTLGAVLAAPFPSDFQSDVTGMEETVKDAAVFARRLIKNTGVGTLVSVMNEKYQGGSLEGYPFGSMDYFSEDCEHHGRPLMLLSRLQINVQNARTDNRLALAVRRLPGPGERGNPMTDPRVTMMGHLAPLGKQHHEMAVQCFTAKHPDARWWLPESGFHDFEWYTFEIDSIYYIGGFGGIHYIGWIPVDTYYAADDSVVAATAGKKDCHMRERKQPSEKLTLQW</sequence>
<evidence type="ECO:0000313" key="3">
    <source>
        <dbReference type="EMBL" id="KAG0263438.1"/>
    </source>
</evidence>
<feature type="chain" id="PRO_5040131627" description="CREG-like beta-barrel domain-containing protein" evidence="1">
    <location>
        <begin position="20"/>
        <end position="235"/>
    </location>
</feature>
<dbReference type="SUPFAM" id="SSF50475">
    <property type="entry name" value="FMN-binding split barrel"/>
    <property type="match status" value="1"/>
</dbReference>
<dbReference type="EMBL" id="JAAAJB010000161">
    <property type="protein sequence ID" value="KAG0263438.1"/>
    <property type="molecule type" value="Genomic_DNA"/>
</dbReference>
<dbReference type="InterPro" id="IPR012349">
    <property type="entry name" value="Split_barrel_FMN-bd"/>
</dbReference>
<organism evidence="3 4">
    <name type="scientific">Actinomortierella ambigua</name>
    <dbReference type="NCBI Taxonomy" id="1343610"/>
    <lineage>
        <taxon>Eukaryota</taxon>
        <taxon>Fungi</taxon>
        <taxon>Fungi incertae sedis</taxon>
        <taxon>Mucoromycota</taxon>
        <taxon>Mortierellomycotina</taxon>
        <taxon>Mortierellomycetes</taxon>
        <taxon>Mortierellales</taxon>
        <taxon>Mortierellaceae</taxon>
        <taxon>Actinomortierella</taxon>
    </lineage>
</organism>
<evidence type="ECO:0000256" key="1">
    <source>
        <dbReference type="SAM" id="SignalP"/>
    </source>
</evidence>
<keyword evidence="1" id="KW-0732">Signal</keyword>
<dbReference type="Pfam" id="PF13883">
    <property type="entry name" value="CREG_beta-barrel"/>
    <property type="match status" value="1"/>
</dbReference>
<dbReference type="Proteomes" id="UP000807716">
    <property type="component" value="Unassembled WGS sequence"/>
</dbReference>
<feature type="domain" description="CREG-like beta-barrel" evidence="2">
    <location>
        <begin position="36"/>
        <end position="203"/>
    </location>
</feature>
<accession>A0A9P6U807</accession>
<comment type="caution">
    <text evidence="3">The sequence shown here is derived from an EMBL/GenBank/DDBJ whole genome shotgun (WGS) entry which is preliminary data.</text>
</comment>
<evidence type="ECO:0000259" key="2">
    <source>
        <dbReference type="Pfam" id="PF13883"/>
    </source>
</evidence>
<dbReference type="AlphaFoldDB" id="A0A9P6U807"/>
<dbReference type="OrthoDB" id="2138282at2759"/>
<gene>
    <name evidence="3" type="ORF">DFQ27_001767</name>
</gene>
<proteinExistence type="predicted"/>
<name>A0A9P6U807_9FUNG</name>
<feature type="signal peptide" evidence="1">
    <location>
        <begin position="1"/>
        <end position="19"/>
    </location>
</feature>
<dbReference type="PANTHER" id="PTHR37273">
    <property type="entry name" value="CHROMOSOME 8, WHOLE GENOME SHOTGUN SEQUENCE"/>
    <property type="match status" value="1"/>
</dbReference>
<protein>
    <recommendedName>
        <fullName evidence="2">CREG-like beta-barrel domain-containing protein</fullName>
    </recommendedName>
</protein>
<dbReference type="InterPro" id="IPR055343">
    <property type="entry name" value="CREG_beta-barrel"/>
</dbReference>